<dbReference type="PANTHER" id="PTHR37512:SF1">
    <property type="entry name" value="NADR_TTD14 AAA DOMAIN-CONTAINING PROTEIN"/>
    <property type="match status" value="1"/>
</dbReference>
<protein>
    <submittedName>
        <fullName evidence="2">Trifunctional NAD biosynthesis/regulator protein NadR</fullName>
    </submittedName>
</protein>
<evidence type="ECO:0000313" key="3">
    <source>
        <dbReference type="Proteomes" id="UP000683507"/>
    </source>
</evidence>
<organism evidence="2 3">
    <name type="scientific">Parvicella tangerina</name>
    <dbReference type="NCBI Taxonomy" id="2829795"/>
    <lineage>
        <taxon>Bacteria</taxon>
        <taxon>Pseudomonadati</taxon>
        <taxon>Bacteroidota</taxon>
        <taxon>Flavobacteriia</taxon>
        <taxon>Flavobacteriales</taxon>
        <taxon>Parvicellaceae</taxon>
        <taxon>Parvicella</taxon>
    </lineage>
</organism>
<dbReference type="RefSeq" id="WP_258542951.1">
    <property type="nucleotide sequence ID" value="NZ_OU015584.1"/>
</dbReference>
<dbReference type="AlphaFoldDB" id="A0A916NCK1"/>
<dbReference type="InterPro" id="IPR038727">
    <property type="entry name" value="NadR/Ttd14_AAA_dom"/>
</dbReference>
<evidence type="ECO:0000313" key="2">
    <source>
        <dbReference type="EMBL" id="CAG5085396.1"/>
    </source>
</evidence>
<dbReference type="InterPro" id="IPR052735">
    <property type="entry name" value="NAD_biosynth-regulator"/>
</dbReference>
<feature type="domain" description="NadR/Ttd14 AAA" evidence="1">
    <location>
        <begin position="5"/>
        <end position="153"/>
    </location>
</feature>
<dbReference type="EMBL" id="OU015584">
    <property type="protein sequence ID" value="CAG5085396.1"/>
    <property type="molecule type" value="Genomic_DNA"/>
</dbReference>
<name>A0A916NCK1_9FLAO</name>
<dbReference type="CDD" id="cd00882">
    <property type="entry name" value="Ras_like_GTPase"/>
    <property type="match status" value="1"/>
</dbReference>
<dbReference type="InterPro" id="IPR027417">
    <property type="entry name" value="P-loop_NTPase"/>
</dbReference>
<reference evidence="2" key="1">
    <citation type="submission" date="2021-04" db="EMBL/GenBank/DDBJ databases">
        <authorList>
            <person name="Rodrigo-Torres L."/>
            <person name="Arahal R. D."/>
            <person name="Lucena T."/>
        </authorList>
    </citation>
    <scope>NUCLEOTIDE SEQUENCE</scope>
    <source>
        <strain evidence="2">AS29M-1</strain>
    </source>
</reference>
<keyword evidence="3" id="KW-1185">Reference proteome</keyword>
<accession>A0A916NCK1</accession>
<dbReference type="Gene3D" id="3.40.50.300">
    <property type="entry name" value="P-loop containing nucleotide triphosphate hydrolases"/>
    <property type="match status" value="1"/>
</dbReference>
<dbReference type="KEGG" id="ptan:CRYO30217_02746"/>
<proteinExistence type="predicted"/>
<dbReference type="Pfam" id="PF13521">
    <property type="entry name" value="AAA_28"/>
    <property type="match status" value="1"/>
</dbReference>
<dbReference type="SUPFAM" id="SSF52540">
    <property type="entry name" value="P-loop containing nucleoside triphosphate hydrolases"/>
    <property type="match status" value="1"/>
</dbReference>
<dbReference type="Proteomes" id="UP000683507">
    <property type="component" value="Chromosome"/>
</dbReference>
<dbReference type="PANTHER" id="PTHR37512">
    <property type="entry name" value="TRIFUNCTIONAL NAD BIOSYNTHESIS/REGULATOR PROTEIN NADR"/>
    <property type="match status" value="1"/>
</dbReference>
<evidence type="ECO:0000259" key="1">
    <source>
        <dbReference type="Pfam" id="PF13521"/>
    </source>
</evidence>
<sequence length="167" mass="19455">MKTRRIAILGPESSGKTTLANSLSSHFGATLSEEFARSYLSINGKNYEFNDLEYIAIRQFESNSQPTDHAYLIADTEILTVKIWSEVKYDKVSPKVLSLLDQQKFDFYLLCKPDIPWEKDPLREHPKFRHELFQMYESALQKLKWPYCIIEGENRAEKALKFIGRIS</sequence>
<gene>
    <name evidence="2" type="primary">nadR</name>
    <name evidence="2" type="ORF">CRYO30217_02746</name>
</gene>